<dbReference type="Proteomes" id="UP000799750">
    <property type="component" value="Unassembled WGS sequence"/>
</dbReference>
<reference evidence="2" key="1">
    <citation type="journal article" date="2020" name="Stud. Mycol.">
        <title>101 Dothideomycetes genomes: a test case for predicting lifestyles and emergence of pathogens.</title>
        <authorList>
            <person name="Haridas S."/>
            <person name="Albert R."/>
            <person name="Binder M."/>
            <person name="Bloem J."/>
            <person name="Labutti K."/>
            <person name="Salamov A."/>
            <person name="Andreopoulos B."/>
            <person name="Baker S."/>
            <person name="Barry K."/>
            <person name="Bills G."/>
            <person name="Bluhm B."/>
            <person name="Cannon C."/>
            <person name="Castanera R."/>
            <person name="Culley D."/>
            <person name="Daum C."/>
            <person name="Ezra D."/>
            <person name="Gonzalez J."/>
            <person name="Henrissat B."/>
            <person name="Kuo A."/>
            <person name="Liang C."/>
            <person name="Lipzen A."/>
            <person name="Lutzoni F."/>
            <person name="Magnuson J."/>
            <person name="Mondo S."/>
            <person name="Nolan M."/>
            <person name="Ohm R."/>
            <person name="Pangilinan J."/>
            <person name="Park H.-J."/>
            <person name="Ramirez L."/>
            <person name="Alfaro M."/>
            <person name="Sun H."/>
            <person name="Tritt A."/>
            <person name="Yoshinaga Y."/>
            <person name="Zwiers L.-H."/>
            <person name="Turgeon B."/>
            <person name="Goodwin S."/>
            <person name="Spatafora J."/>
            <person name="Crous P."/>
            <person name="Grigoriev I."/>
        </authorList>
    </citation>
    <scope>NUCLEOTIDE SEQUENCE</scope>
    <source>
        <strain evidence="2">CBS 269.34</strain>
    </source>
</reference>
<dbReference type="EMBL" id="MU004184">
    <property type="protein sequence ID" value="KAF2499168.1"/>
    <property type="molecule type" value="Genomic_DNA"/>
</dbReference>
<proteinExistence type="predicted"/>
<protein>
    <submittedName>
        <fullName evidence="2">Uncharacterized protein</fullName>
    </submittedName>
</protein>
<accession>A0A6A6R318</accession>
<feature type="region of interest" description="Disordered" evidence="1">
    <location>
        <begin position="1"/>
        <end position="85"/>
    </location>
</feature>
<organism evidence="2 3">
    <name type="scientific">Lophium mytilinum</name>
    <dbReference type="NCBI Taxonomy" id="390894"/>
    <lineage>
        <taxon>Eukaryota</taxon>
        <taxon>Fungi</taxon>
        <taxon>Dikarya</taxon>
        <taxon>Ascomycota</taxon>
        <taxon>Pezizomycotina</taxon>
        <taxon>Dothideomycetes</taxon>
        <taxon>Pleosporomycetidae</taxon>
        <taxon>Mytilinidiales</taxon>
        <taxon>Mytilinidiaceae</taxon>
        <taxon>Lophium</taxon>
    </lineage>
</organism>
<evidence type="ECO:0000256" key="1">
    <source>
        <dbReference type="SAM" id="MobiDB-lite"/>
    </source>
</evidence>
<dbReference type="AlphaFoldDB" id="A0A6A6R318"/>
<evidence type="ECO:0000313" key="3">
    <source>
        <dbReference type="Proteomes" id="UP000799750"/>
    </source>
</evidence>
<name>A0A6A6R318_9PEZI</name>
<feature type="compositionally biased region" description="Polar residues" evidence="1">
    <location>
        <begin position="73"/>
        <end position="85"/>
    </location>
</feature>
<gene>
    <name evidence="2" type="ORF">BU16DRAFT_261870</name>
</gene>
<sequence>MQQLQYPRNPSIKHRLQSSLQAKEIASKPKKSNIHAMARIPKKHYSPVSPPSPCPSRAIHPSKHNLIPKENTPKQQYKCSRYTTV</sequence>
<evidence type="ECO:0000313" key="2">
    <source>
        <dbReference type="EMBL" id="KAF2499168.1"/>
    </source>
</evidence>
<keyword evidence="3" id="KW-1185">Reference proteome</keyword>